<keyword evidence="11 12" id="KW-0119">Carbohydrate metabolism</keyword>
<keyword evidence="7 12" id="KW-0418">Kinase</keyword>
<dbReference type="CDD" id="cd01174">
    <property type="entry name" value="ribokinase"/>
    <property type="match status" value="1"/>
</dbReference>
<dbReference type="InterPro" id="IPR011611">
    <property type="entry name" value="PfkB_dom"/>
</dbReference>
<comment type="caution">
    <text evidence="14">The sequence shown here is derived from an EMBL/GenBank/DDBJ whole genome shotgun (WGS) entry which is preliminary data.</text>
</comment>
<feature type="domain" description="Carbohydrate kinase PfkB" evidence="13">
    <location>
        <begin position="2"/>
        <end position="292"/>
    </location>
</feature>
<evidence type="ECO:0000256" key="7">
    <source>
        <dbReference type="ARBA" id="ARBA00022777"/>
    </source>
</evidence>
<dbReference type="InterPro" id="IPR029056">
    <property type="entry name" value="Ribokinase-like"/>
</dbReference>
<dbReference type="InterPro" id="IPR002139">
    <property type="entry name" value="Ribo/fructo_kinase"/>
</dbReference>
<dbReference type="PROSITE" id="PS00584">
    <property type="entry name" value="PFKB_KINASES_2"/>
    <property type="match status" value="1"/>
</dbReference>
<dbReference type="EC" id="2.7.1.15" evidence="2 12"/>
<evidence type="ECO:0000256" key="8">
    <source>
        <dbReference type="ARBA" id="ARBA00022840"/>
    </source>
</evidence>
<feature type="binding site" evidence="12">
    <location>
        <begin position="250"/>
        <end position="251"/>
    </location>
    <ligand>
        <name>ATP</name>
        <dbReference type="ChEBI" id="CHEBI:30616"/>
    </ligand>
</feature>
<feature type="binding site" evidence="12">
    <location>
        <position position="286"/>
    </location>
    <ligand>
        <name>K(+)</name>
        <dbReference type="ChEBI" id="CHEBI:29103"/>
    </ligand>
</feature>
<name>A0ABW2SJ95_9ACTO</name>
<reference evidence="15" key="1">
    <citation type="journal article" date="2019" name="Int. J. Syst. Evol. Microbiol.">
        <title>The Global Catalogue of Microorganisms (GCM) 10K type strain sequencing project: providing services to taxonomists for standard genome sequencing and annotation.</title>
        <authorList>
            <consortium name="The Broad Institute Genomics Platform"/>
            <consortium name="The Broad Institute Genome Sequencing Center for Infectious Disease"/>
            <person name="Wu L."/>
            <person name="Ma J."/>
        </authorList>
    </citation>
    <scope>NUCLEOTIDE SEQUENCE [LARGE SCALE GENOMIC DNA]</scope>
    <source>
        <strain evidence="15">CCUG 56698</strain>
    </source>
</reference>
<dbReference type="GO" id="GO:0004747">
    <property type="term" value="F:ribokinase activity"/>
    <property type="evidence" value="ECO:0007669"/>
    <property type="project" value="UniProtKB-EC"/>
</dbReference>
<feature type="binding site" evidence="12">
    <location>
        <position position="245"/>
    </location>
    <ligand>
        <name>K(+)</name>
        <dbReference type="ChEBI" id="CHEBI:29103"/>
    </ligand>
</feature>
<keyword evidence="12" id="KW-0963">Cytoplasm</keyword>
<evidence type="ECO:0000256" key="6">
    <source>
        <dbReference type="ARBA" id="ARBA00022741"/>
    </source>
</evidence>
<protein>
    <recommendedName>
        <fullName evidence="3 12">Ribokinase</fullName>
        <shortName evidence="12">RK</shortName>
        <ecNumber evidence="2 12">2.7.1.15</ecNumber>
    </recommendedName>
</protein>
<keyword evidence="5 12" id="KW-0479">Metal-binding</keyword>
<sequence length="304" mass="30929">MVVVGSANLDLRLRVGELPQAGETVLALDRSHHVGGKGANQAVASARLGTATAFVGCVGDDEDGRTILRAMQASGVDVRDVELLGGVGTGLAVVVVSETGENSITVDPGANGRLPSERVARVLRRRCTADTVVVLQAEIPVPTVIEAIRVAHGLDARVIFNAAPFTALSRDVLAQVDYLIVNEVEAGELLGDRTLVGASPSRAVQQVAGLALRGGVITVGGQGAFWADAAGTSGHMPAIDVPVVDTTGAGDAFVGAFSSAIAESATLREAVSLGVRAGSFAVQREGAQRSYPRAGDLAEVGPLG</sequence>
<feature type="binding site" evidence="12">
    <location>
        <begin position="218"/>
        <end position="223"/>
    </location>
    <ligand>
        <name>ATP</name>
        <dbReference type="ChEBI" id="CHEBI:30616"/>
    </ligand>
</feature>
<gene>
    <name evidence="12" type="primary">rbsK</name>
    <name evidence="14" type="ORF">ACFQWG_01600</name>
</gene>
<dbReference type="PROSITE" id="PS00583">
    <property type="entry name" value="PFKB_KINASES_1"/>
    <property type="match status" value="1"/>
</dbReference>
<keyword evidence="10 12" id="KW-0630">Potassium</keyword>
<feature type="binding site" evidence="12">
    <location>
        <position position="182"/>
    </location>
    <ligand>
        <name>ATP</name>
        <dbReference type="ChEBI" id="CHEBI:30616"/>
    </ligand>
</feature>
<comment type="similarity">
    <text evidence="12">Belongs to the carbohydrate kinase PfkB family. Ribokinase subfamily.</text>
</comment>
<evidence type="ECO:0000256" key="12">
    <source>
        <dbReference type="HAMAP-Rule" id="MF_01987"/>
    </source>
</evidence>
<dbReference type="Gene3D" id="3.40.1190.20">
    <property type="match status" value="1"/>
</dbReference>
<feature type="binding site" evidence="12">
    <location>
        <begin position="36"/>
        <end position="40"/>
    </location>
    <ligand>
        <name>substrate</name>
    </ligand>
</feature>
<keyword evidence="9 12" id="KW-0460">Magnesium</keyword>
<comment type="subcellular location">
    <subcellularLocation>
        <location evidence="12">Cytoplasm</location>
    </subcellularLocation>
</comment>
<dbReference type="PANTHER" id="PTHR10584:SF166">
    <property type="entry name" value="RIBOKINASE"/>
    <property type="match status" value="1"/>
</dbReference>
<evidence type="ECO:0000256" key="9">
    <source>
        <dbReference type="ARBA" id="ARBA00022842"/>
    </source>
</evidence>
<evidence type="ECO:0000256" key="10">
    <source>
        <dbReference type="ARBA" id="ARBA00022958"/>
    </source>
</evidence>
<comment type="catalytic activity">
    <reaction evidence="12">
        <text>D-ribose + ATP = D-ribose 5-phosphate + ADP + H(+)</text>
        <dbReference type="Rhea" id="RHEA:13697"/>
        <dbReference type="ChEBI" id="CHEBI:15378"/>
        <dbReference type="ChEBI" id="CHEBI:30616"/>
        <dbReference type="ChEBI" id="CHEBI:47013"/>
        <dbReference type="ChEBI" id="CHEBI:78346"/>
        <dbReference type="ChEBI" id="CHEBI:456216"/>
        <dbReference type="EC" id="2.7.1.15"/>
    </reaction>
</comment>
<dbReference type="SUPFAM" id="SSF53613">
    <property type="entry name" value="Ribokinase-like"/>
    <property type="match status" value="1"/>
</dbReference>
<comment type="subunit">
    <text evidence="12">Homodimer.</text>
</comment>
<dbReference type="RefSeq" id="WP_380971494.1">
    <property type="nucleotide sequence ID" value="NZ_JBHTEF010000001.1"/>
</dbReference>
<dbReference type="Proteomes" id="UP001596527">
    <property type="component" value="Unassembled WGS sequence"/>
</dbReference>
<feature type="binding site" evidence="12">
    <location>
        <position position="281"/>
    </location>
    <ligand>
        <name>K(+)</name>
        <dbReference type="ChEBI" id="CHEBI:29103"/>
    </ligand>
</feature>
<keyword evidence="6 12" id="KW-0547">Nucleotide-binding</keyword>
<feature type="binding site" evidence="12">
    <location>
        <position position="290"/>
    </location>
    <ligand>
        <name>K(+)</name>
        <dbReference type="ChEBI" id="CHEBI:29103"/>
    </ligand>
</feature>
<feature type="binding site" evidence="12">
    <location>
        <position position="138"/>
    </location>
    <ligand>
        <name>substrate</name>
    </ligand>
</feature>
<evidence type="ECO:0000256" key="11">
    <source>
        <dbReference type="ARBA" id="ARBA00023277"/>
    </source>
</evidence>
<comment type="similarity">
    <text evidence="1">Belongs to the carbohydrate kinase pfkB family.</text>
</comment>
<evidence type="ECO:0000256" key="4">
    <source>
        <dbReference type="ARBA" id="ARBA00022679"/>
    </source>
</evidence>
<proteinExistence type="inferred from homology"/>
<keyword evidence="8 12" id="KW-0067">ATP-binding</keyword>
<comment type="pathway">
    <text evidence="12">Carbohydrate metabolism; D-ribose degradation; D-ribose 5-phosphate from beta-D-ribopyranose: step 2/2.</text>
</comment>
<evidence type="ECO:0000256" key="5">
    <source>
        <dbReference type="ARBA" id="ARBA00022723"/>
    </source>
</evidence>
<comment type="function">
    <text evidence="12">Catalyzes the phosphorylation of ribose at O-5 in a reaction requiring ATP and magnesium. The resulting D-ribose-5-phosphate can then be used either for sythesis of nucleotides, histidine, and tryptophan, or as a component of the pentose phosphate pathway.</text>
</comment>
<accession>A0ABW2SJ95</accession>
<feature type="binding site" evidence="12">
    <location>
        <position position="284"/>
    </location>
    <ligand>
        <name>K(+)</name>
        <dbReference type="ChEBI" id="CHEBI:29103"/>
    </ligand>
</feature>
<keyword evidence="15" id="KW-1185">Reference proteome</keyword>
<dbReference type="HAMAP" id="MF_01987">
    <property type="entry name" value="Ribokinase"/>
    <property type="match status" value="1"/>
</dbReference>
<dbReference type="InterPro" id="IPR002173">
    <property type="entry name" value="Carboh/pur_kinase_PfkB_CS"/>
</dbReference>
<comment type="cofactor">
    <cofactor evidence="12">
        <name>Mg(2+)</name>
        <dbReference type="ChEBI" id="CHEBI:18420"/>
    </cofactor>
    <text evidence="12">Requires a divalent cation, most likely magnesium in vivo, as an electrophilic catalyst to aid phosphoryl group transfer. It is the chelate of the metal and the nucleotide that is the actual substrate.</text>
</comment>
<comment type="activity regulation">
    <text evidence="12">Activated by a monovalent cation that binds near, but not in, the active site. The most likely occupant of the site in vivo is potassium. Ion binding induces a conformational change that may alter substrate affinity.</text>
</comment>
<evidence type="ECO:0000256" key="2">
    <source>
        <dbReference type="ARBA" id="ARBA00012035"/>
    </source>
</evidence>
<dbReference type="EMBL" id="JBHTEF010000001">
    <property type="protein sequence ID" value="MFC7579921.1"/>
    <property type="molecule type" value="Genomic_DNA"/>
</dbReference>
<comment type="caution">
    <text evidence="12">Lacks conserved residue(s) required for the propagation of feature annotation.</text>
</comment>
<feature type="active site" description="Proton acceptor" evidence="12">
    <location>
        <position position="251"/>
    </location>
</feature>
<feature type="binding site" evidence="12">
    <location>
        <position position="247"/>
    </location>
    <ligand>
        <name>K(+)</name>
        <dbReference type="ChEBI" id="CHEBI:29103"/>
    </ligand>
</feature>
<feature type="binding site" evidence="12">
    <location>
        <position position="251"/>
    </location>
    <ligand>
        <name>substrate</name>
    </ligand>
</feature>
<evidence type="ECO:0000256" key="1">
    <source>
        <dbReference type="ARBA" id="ARBA00005380"/>
    </source>
</evidence>
<keyword evidence="4 12" id="KW-0808">Transferase</keyword>
<evidence type="ECO:0000313" key="15">
    <source>
        <dbReference type="Proteomes" id="UP001596527"/>
    </source>
</evidence>
<organism evidence="14 15">
    <name type="scientific">Schaalia naturae</name>
    <dbReference type="NCBI Taxonomy" id="635203"/>
    <lineage>
        <taxon>Bacteria</taxon>
        <taxon>Bacillati</taxon>
        <taxon>Actinomycetota</taxon>
        <taxon>Actinomycetes</taxon>
        <taxon>Actinomycetales</taxon>
        <taxon>Actinomycetaceae</taxon>
        <taxon>Schaalia</taxon>
    </lineage>
</organism>
<dbReference type="PRINTS" id="PR00990">
    <property type="entry name" value="RIBOKINASE"/>
</dbReference>
<feature type="binding site" evidence="12">
    <location>
        <begin position="8"/>
        <end position="10"/>
    </location>
    <ligand>
        <name>substrate</name>
    </ligand>
</feature>
<evidence type="ECO:0000259" key="13">
    <source>
        <dbReference type="Pfam" id="PF00294"/>
    </source>
</evidence>
<evidence type="ECO:0000313" key="14">
    <source>
        <dbReference type="EMBL" id="MFC7579921.1"/>
    </source>
</evidence>
<evidence type="ECO:0000256" key="3">
    <source>
        <dbReference type="ARBA" id="ARBA00016943"/>
    </source>
</evidence>
<dbReference type="InterPro" id="IPR011877">
    <property type="entry name" value="Ribokinase"/>
</dbReference>
<dbReference type="Pfam" id="PF00294">
    <property type="entry name" value="PfkB"/>
    <property type="match status" value="1"/>
</dbReference>
<dbReference type="PANTHER" id="PTHR10584">
    <property type="entry name" value="SUGAR KINASE"/>
    <property type="match status" value="1"/>
</dbReference>